<accession>A0A8J3JRL9</accession>
<sequence>MSEQSDIAQYAAQVGAALSDLPEQVRNDLLEDLPAHLAEVAAELRAEGAGATLADRLGPPSAYAAELRATLGHTGGPSRTAALVGRAVGRVQQRWRGVDRGLGPVIGYERLGDFLALLRPAWWVVRGWLAAMLVAQLWRDGDGPGLLPRLEGSTLLGLFLTAGAVIGSIWFGRRTLARPPARRSARLALGGATAVLAVFGLVLVVEADDRAARGYWETAGGYVVNPYDQVSDVFVLGADGQVIPGARIVDQTGNPVLIGWCAQSNHNAFDANWEWRIVYPACPDVTPPQLPWAPASPAPLPWASPSPGGVIPSPSADPATASPSAAAPSAKPSLTPSAQVSPGS</sequence>
<dbReference type="EMBL" id="BONF01000046">
    <property type="protein sequence ID" value="GIF85403.1"/>
    <property type="molecule type" value="Genomic_DNA"/>
</dbReference>
<dbReference type="AlphaFoldDB" id="A0A8J3JRL9"/>
<name>A0A8J3JRL9_9ACTN</name>
<dbReference type="Proteomes" id="UP000601223">
    <property type="component" value="Unassembled WGS sequence"/>
</dbReference>
<evidence type="ECO:0000256" key="1">
    <source>
        <dbReference type="SAM" id="MobiDB-lite"/>
    </source>
</evidence>
<reference evidence="3 4" key="1">
    <citation type="submission" date="2021-01" db="EMBL/GenBank/DDBJ databases">
        <title>Whole genome shotgun sequence of Catellatospora bangladeshensis NBRC 107357.</title>
        <authorList>
            <person name="Komaki H."/>
            <person name="Tamura T."/>
        </authorList>
    </citation>
    <scope>NUCLEOTIDE SEQUENCE [LARGE SCALE GENOMIC DNA]</scope>
    <source>
        <strain evidence="3 4">NBRC 107357</strain>
    </source>
</reference>
<gene>
    <name evidence="3" type="ORF">Cba03nite_67520</name>
</gene>
<evidence type="ECO:0000256" key="2">
    <source>
        <dbReference type="SAM" id="Phobius"/>
    </source>
</evidence>
<comment type="caution">
    <text evidence="3">The sequence shown here is derived from an EMBL/GenBank/DDBJ whole genome shotgun (WGS) entry which is preliminary data.</text>
</comment>
<feature type="transmembrane region" description="Helical" evidence="2">
    <location>
        <begin position="184"/>
        <end position="205"/>
    </location>
</feature>
<evidence type="ECO:0000313" key="3">
    <source>
        <dbReference type="EMBL" id="GIF85403.1"/>
    </source>
</evidence>
<keyword evidence="2" id="KW-1133">Transmembrane helix</keyword>
<feature type="transmembrane region" description="Helical" evidence="2">
    <location>
        <begin position="150"/>
        <end position="172"/>
    </location>
</feature>
<keyword evidence="2" id="KW-0812">Transmembrane</keyword>
<feature type="compositionally biased region" description="Pro residues" evidence="1">
    <location>
        <begin position="295"/>
        <end position="304"/>
    </location>
</feature>
<organism evidence="3 4">
    <name type="scientific">Catellatospora bangladeshensis</name>
    <dbReference type="NCBI Taxonomy" id="310355"/>
    <lineage>
        <taxon>Bacteria</taxon>
        <taxon>Bacillati</taxon>
        <taxon>Actinomycetota</taxon>
        <taxon>Actinomycetes</taxon>
        <taxon>Micromonosporales</taxon>
        <taxon>Micromonosporaceae</taxon>
        <taxon>Catellatospora</taxon>
    </lineage>
</organism>
<keyword evidence="4" id="KW-1185">Reference proteome</keyword>
<protein>
    <submittedName>
        <fullName evidence="3">Uncharacterized protein</fullName>
    </submittedName>
</protein>
<feature type="region of interest" description="Disordered" evidence="1">
    <location>
        <begin position="295"/>
        <end position="344"/>
    </location>
</feature>
<proteinExistence type="predicted"/>
<feature type="transmembrane region" description="Helical" evidence="2">
    <location>
        <begin position="120"/>
        <end position="138"/>
    </location>
</feature>
<feature type="compositionally biased region" description="Low complexity" evidence="1">
    <location>
        <begin position="305"/>
        <end position="338"/>
    </location>
</feature>
<evidence type="ECO:0000313" key="4">
    <source>
        <dbReference type="Proteomes" id="UP000601223"/>
    </source>
</evidence>
<dbReference type="RefSeq" id="WP_203755233.1">
    <property type="nucleotide sequence ID" value="NZ_BONF01000046.1"/>
</dbReference>
<keyword evidence="2" id="KW-0472">Membrane</keyword>